<keyword evidence="1" id="KW-0472">Membrane</keyword>
<sequence>MNKEIINNLDNPLHLEKMYRDKKTAFKRAFNLVYLDIKEIPIAQIWNLSIGIIILIFFY</sequence>
<keyword evidence="3" id="KW-1185">Reference proteome</keyword>
<dbReference type="Proteomes" id="UP000192333">
    <property type="component" value="Chromosome I"/>
</dbReference>
<reference evidence="3" key="1">
    <citation type="submission" date="2017-04" db="EMBL/GenBank/DDBJ databases">
        <authorList>
            <person name="Varghese N."/>
            <person name="Submissions S."/>
        </authorList>
    </citation>
    <scope>NUCLEOTIDE SEQUENCE [LARGE SCALE GENOMIC DNA]</scope>
    <source>
        <strain evidence="3">DSM 16537</strain>
    </source>
</reference>
<keyword evidence="1" id="KW-1133">Transmembrane helix</keyword>
<accession>A0A1W2H5B4</accession>
<evidence type="ECO:0000313" key="3">
    <source>
        <dbReference type="Proteomes" id="UP000192333"/>
    </source>
</evidence>
<evidence type="ECO:0000256" key="1">
    <source>
        <dbReference type="SAM" id="Phobius"/>
    </source>
</evidence>
<evidence type="ECO:0000313" key="2">
    <source>
        <dbReference type="EMBL" id="SMD44125.1"/>
    </source>
</evidence>
<dbReference type="EMBL" id="LT838813">
    <property type="protein sequence ID" value="SMD44125.1"/>
    <property type="molecule type" value="Genomic_DNA"/>
</dbReference>
<organism evidence="2 3">
    <name type="scientific">Aquiflexum balticum DSM 16537</name>
    <dbReference type="NCBI Taxonomy" id="758820"/>
    <lineage>
        <taxon>Bacteria</taxon>
        <taxon>Pseudomonadati</taxon>
        <taxon>Bacteroidota</taxon>
        <taxon>Cytophagia</taxon>
        <taxon>Cytophagales</taxon>
        <taxon>Cyclobacteriaceae</taxon>
        <taxon>Aquiflexum</taxon>
    </lineage>
</organism>
<feature type="transmembrane region" description="Helical" evidence="1">
    <location>
        <begin position="40"/>
        <end position="58"/>
    </location>
</feature>
<proteinExistence type="predicted"/>
<protein>
    <submittedName>
        <fullName evidence="2">Uncharacterized protein</fullName>
    </submittedName>
</protein>
<name>A0A1W2H5B4_9BACT</name>
<gene>
    <name evidence="2" type="ORF">SAMN00777080_2740</name>
</gene>
<dbReference type="AlphaFoldDB" id="A0A1W2H5B4"/>
<keyword evidence="1" id="KW-0812">Transmembrane</keyword>